<reference evidence="2 3" key="1">
    <citation type="submission" date="2019-06" db="EMBL/GenBank/DDBJ databases">
        <title>Sequencing the genomes of 1000 actinobacteria strains.</title>
        <authorList>
            <person name="Klenk H.-P."/>
        </authorList>
    </citation>
    <scope>NUCLEOTIDE SEQUENCE [LARGE SCALE GENOMIC DNA]</scope>
    <source>
        <strain evidence="2 3">DSM 102200</strain>
    </source>
</reference>
<keyword evidence="1" id="KW-0472">Membrane</keyword>
<protein>
    <recommendedName>
        <fullName evidence="4">ABC-2 type transport system permease protein</fullName>
    </recommendedName>
</protein>
<keyword evidence="3" id="KW-1185">Reference proteome</keyword>
<dbReference type="EMBL" id="VFOZ01000001">
    <property type="protein sequence ID" value="TQL95187.1"/>
    <property type="molecule type" value="Genomic_DNA"/>
</dbReference>
<proteinExistence type="predicted"/>
<sequence>MIAVIRFQLSGYLRSVRALHPILALGLLLAIVFSSPLGGTPAQIRHGALTAVADMTALIFPICAWAARGLLDTEPDTQRHVTAVTAGRRRAVLAGSVAAYAFSVVMALIAPIYPLAQGVMAGLGVRDVLLSVALLPLTALAATALGALTSRAVIPSPGTSVLVLLGVCGLDLILGIGPLKVLTVPLIEWMRAASDGPSDLAGAFPWLALRTLAWAAVGGALYAWLRRTRP</sequence>
<dbReference type="OrthoDB" id="3827914at2"/>
<feature type="transmembrane region" description="Helical" evidence="1">
    <location>
        <begin position="203"/>
        <end position="225"/>
    </location>
</feature>
<dbReference type="AlphaFoldDB" id="A0A543CE17"/>
<feature type="transmembrane region" description="Helical" evidence="1">
    <location>
        <begin position="51"/>
        <end position="71"/>
    </location>
</feature>
<keyword evidence="1" id="KW-0812">Transmembrane</keyword>
<dbReference type="RefSeq" id="WP_141953121.1">
    <property type="nucleotide sequence ID" value="NZ_VFOZ01000001.1"/>
</dbReference>
<evidence type="ECO:0000256" key="1">
    <source>
        <dbReference type="SAM" id="Phobius"/>
    </source>
</evidence>
<evidence type="ECO:0000313" key="2">
    <source>
        <dbReference type="EMBL" id="TQL95187.1"/>
    </source>
</evidence>
<gene>
    <name evidence="2" type="ORF">FB559_0684</name>
</gene>
<feature type="transmembrane region" description="Helical" evidence="1">
    <location>
        <begin position="21"/>
        <end position="39"/>
    </location>
</feature>
<organism evidence="2 3">
    <name type="scientific">Actinoallomurus bryophytorum</name>
    <dbReference type="NCBI Taxonomy" id="1490222"/>
    <lineage>
        <taxon>Bacteria</taxon>
        <taxon>Bacillati</taxon>
        <taxon>Actinomycetota</taxon>
        <taxon>Actinomycetes</taxon>
        <taxon>Streptosporangiales</taxon>
        <taxon>Thermomonosporaceae</taxon>
        <taxon>Actinoallomurus</taxon>
    </lineage>
</organism>
<dbReference type="Proteomes" id="UP000316096">
    <property type="component" value="Unassembled WGS sequence"/>
</dbReference>
<keyword evidence="1" id="KW-1133">Transmembrane helix</keyword>
<evidence type="ECO:0008006" key="4">
    <source>
        <dbReference type="Google" id="ProtNLM"/>
    </source>
</evidence>
<accession>A0A543CE17</accession>
<name>A0A543CE17_9ACTN</name>
<comment type="caution">
    <text evidence="2">The sequence shown here is derived from an EMBL/GenBank/DDBJ whole genome shotgun (WGS) entry which is preliminary data.</text>
</comment>
<feature type="transmembrane region" description="Helical" evidence="1">
    <location>
        <begin position="92"/>
        <end position="116"/>
    </location>
</feature>
<feature type="transmembrane region" description="Helical" evidence="1">
    <location>
        <begin position="161"/>
        <end position="183"/>
    </location>
</feature>
<evidence type="ECO:0000313" key="3">
    <source>
        <dbReference type="Proteomes" id="UP000316096"/>
    </source>
</evidence>
<feature type="transmembrane region" description="Helical" evidence="1">
    <location>
        <begin position="128"/>
        <end position="149"/>
    </location>
</feature>